<feature type="transmembrane region" description="Helical" evidence="1">
    <location>
        <begin position="12"/>
        <end position="30"/>
    </location>
</feature>
<feature type="transmembrane region" description="Helical" evidence="1">
    <location>
        <begin position="50"/>
        <end position="74"/>
    </location>
</feature>
<keyword evidence="3" id="KW-1185">Reference proteome</keyword>
<keyword evidence="1" id="KW-0472">Membrane</keyword>
<keyword evidence="1" id="KW-0812">Transmembrane</keyword>
<evidence type="ECO:0000313" key="2">
    <source>
        <dbReference type="EMBL" id="EGN92609.1"/>
    </source>
</evidence>
<protein>
    <submittedName>
        <fullName evidence="2">Uncharacterized protein</fullName>
    </submittedName>
</protein>
<proteinExistence type="predicted"/>
<reference evidence="3" key="1">
    <citation type="journal article" date="2011" name="Science">
        <title>The plant cell wall-decomposing machinery underlies the functional diversity of forest fungi.</title>
        <authorList>
            <person name="Eastwood D.C."/>
            <person name="Floudas D."/>
            <person name="Binder M."/>
            <person name="Majcherczyk A."/>
            <person name="Schneider P."/>
            <person name="Aerts A."/>
            <person name="Asiegbu F.O."/>
            <person name="Baker S.E."/>
            <person name="Barry K."/>
            <person name="Bendiksby M."/>
            <person name="Blumentritt M."/>
            <person name="Coutinho P.M."/>
            <person name="Cullen D."/>
            <person name="de Vries R.P."/>
            <person name="Gathman A."/>
            <person name="Goodell B."/>
            <person name="Henrissat B."/>
            <person name="Ihrmark K."/>
            <person name="Kauserud H."/>
            <person name="Kohler A."/>
            <person name="LaButti K."/>
            <person name="Lapidus A."/>
            <person name="Lavin J.L."/>
            <person name="Lee Y.-H."/>
            <person name="Lindquist E."/>
            <person name="Lilly W."/>
            <person name="Lucas S."/>
            <person name="Morin E."/>
            <person name="Murat C."/>
            <person name="Oguiza J.A."/>
            <person name="Park J."/>
            <person name="Pisabarro A.G."/>
            <person name="Riley R."/>
            <person name="Rosling A."/>
            <person name="Salamov A."/>
            <person name="Schmidt O."/>
            <person name="Schmutz J."/>
            <person name="Skrede I."/>
            <person name="Stenlid J."/>
            <person name="Wiebenga A."/>
            <person name="Xie X."/>
            <person name="Kuees U."/>
            <person name="Hibbett D.S."/>
            <person name="Hoffmeister D."/>
            <person name="Hoegberg N."/>
            <person name="Martin F."/>
            <person name="Grigoriev I.V."/>
            <person name="Watkinson S.C."/>
        </authorList>
    </citation>
    <scope>NUCLEOTIDE SEQUENCE [LARGE SCALE GENOMIC DNA]</scope>
    <source>
        <strain evidence="3">strain S7.3</strain>
    </source>
</reference>
<dbReference type="EMBL" id="GL945501">
    <property type="protein sequence ID" value="EGN92609.1"/>
    <property type="molecule type" value="Genomic_DNA"/>
</dbReference>
<dbReference type="InParanoid" id="F8QGD1"/>
<evidence type="ECO:0000256" key="1">
    <source>
        <dbReference type="SAM" id="Phobius"/>
    </source>
</evidence>
<accession>F8QGD1</accession>
<organism evidence="3">
    <name type="scientific">Serpula lacrymans var. lacrymans (strain S7.3)</name>
    <name type="common">Dry rot fungus</name>
    <dbReference type="NCBI Taxonomy" id="936435"/>
    <lineage>
        <taxon>Eukaryota</taxon>
        <taxon>Fungi</taxon>
        <taxon>Dikarya</taxon>
        <taxon>Basidiomycota</taxon>
        <taxon>Agaricomycotina</taxon>
        <taxon>Agaricomycetes</taxon>
        <taxon>Agaricomycetidae</taxon>
        <taxon>Boletales</taxon>
        <taxon>Coniophorineae</taxon>
        <taxon>Serpulaceae</taxon>
        <taxon>Serpula</taxon>
    </lineage>
</organism>
<keyword evidence="1" id="KW-1133">Transmembrane helix</keyword>
<dbReference type="HOGENOM" id="CLU_1256707_0_0_1"/>
<name>F8QGD1_SERL3</name>
<dbReference type="Proteomes" id="UP000008063">
    <property type="component" value="Unassembled WGS sequence"/>
</dbReference>
<dbReference type="AlphaFoldDB" id="F8QGD1"/>
<sequence>MFLIFKNVVLGSVWEVAVGILEFAWAVYYAKSTIEGRRASALEFRVGISVAQAITLVLCSSIGTNIQLIVLALFCPLVNPVRIGRFLSSVEGCQQKQVKSIHKLALALILIQTLRVPTFSGTLGDHTGSKPCQSETQRMLEALPRTLYVGPSTLDWHTRTLHHGWKRGIQMSDLSRFLPAEMSPTLSKYFLNGEGQHLFIYLSNDERKNASVMGRRAKVT</sequence>
<gene>
    <name evidence="2" type="ORF">SERLA73DRAFT_156881</name>
</gene>
<evidence type="ECO:0000313" key="3">
    <source>
        <dbReference type="Proteomes" id="UP000008063"/>
    </source>
</evidence>